<feature type="transmembrane region" description="Helical" evidence="2">
    <location>
        <begin position="7"/>
        <end position="26"/>
    </location>
</feature>
<evidence type="ECO:0000256" key="1">
    <source>
        <dbReference type="SAM" id="MobiDB-lite"/>
    </source>
</evidence>
<dbReference type="Proteomes" id="UP000233517">
    <property type="component" value="Unassembled WGS sequence"/>
</dbReference>
<dbReference type="EMBL" id="PHAI01000001">
    <property type="protein sequence ID" value="PKM91788.1"/>
    <property type="molecule type" value="Genomic_DNA"/>
</dbReference>
<comment type="caution">
    <text evidence="3">The sequence shown here is derived from an EMBL/GenBank/DDBJ whole genome shotgun (WGS) entry which is preliminary data.</text>
</comment>
<evidence type="ECO:0000313" key="4">
    <source>
        <dbReference type="Proteomes" id="UP000233517"/>
    </source>
</evidence>
<feature type="compositionally biased region" description="Acidic residues" evidence="1">
    <location>
        <begin position="90"/>
        <end position="100"/>
    </location>
</feature>
<keyword evidence="2" id="KW-0812">Transmembrane</keyword>
<feature type="region of interest" description="Disordered" evidence="1">
    <location>
        <begin position="90"/>
        <end position="131"/>
    </location>
</feature>
<gene>
    <name evidence="3" type="ORF">CVU82_01100</name>
</gene>
<reference evidence="3 4" key="1">
    <citation type="journal article" date="2017" name="ISME J.">
        <title>Potential for microbial H2 and metal transformations associated with novel bacteria and archaea in deep terrestrial subsurface sediments.</title>
        <authorList>
            <person name="Hernsdorf A.W."/>
            <person name="Amano Y."/>
            <person name="Miyakawa K."/>
            <person name="Ise K."/>
            <person name="Suzuki Y."/>
            <person name="Anantharaman K."/>
            <person name="Probst A."/>
            <person name="Burstein D."/>
            <person name="Thomas B.C."/>
            <person name="Banfield J.F."/>
        </authorList>
    </citation>
    <scope>NUCLEOTIDE SEQUENCE [LARGE SCALE GENOMIC DNA]</scope>
    <source>
        <strain evidence="3">HGW-Falkowbacteria-1</strain>
    </source>
</reference>
<keyword evidence="2" id="KW-0472">Membrane</keyword>
<accession>A0A2N2EAS0</accession>
<dbReference type="AlphaFoldDB" id="A0A2N2EAS0"/>
<evidence type="ECO:0000256" key="2">
    <source>
        <dbReference type="SAM" id="Phobius"/>
    </source>
</evidence>
<evidence type="ECO:0000313" key="3">
    <source>
        <dbReference type="EMBL" id="PKM91788.1"/>
    </source>
</evidence>
<protein>
    <submittedName>
        <fullName evidence="3">Uncharacterized protein</fullName>
    </submittedName>
</protein>
<keyword evidence="2" id="KW-1133">Transmembrane helix</keyword>
<sequence length="131" mass="14841">MSKLYKLVFVIIVVVLLFLNISFFLYNQKLISYLKIDVEMESPDLIMSRVDKEASNGFFDLNKVNDSKFVNLKEFSVDLTGFTVPSDLNLDEDLPPDDSNGEGVPDDLTPPELQLPSFEVGNKNPFEPFSK</sequence>
<proteinExistence type="predicted"/>
<name>A0A2N2EAS0_9BACT</name>
<organism evidence="3 4">
    <name type="scientific">Candidatus Falkowbacteria bacterium HGW-Falkowbacteria-1</name>
    <dbReference type="NCBI Taxonomy" id="2013768"/>
    <lineage>
        <taxon>Bacteria</taxon>
        <taxon>Candidatus Falkowiibacteriota</taxon>
    </lineage>
</organism>